<evidence type="ECO:0000313" key="1">
    <source>
        <dbReference type="EMBL" id="GAA1221871.1"/>
    </source>
</evidence>
<evidence type="ECO:0000313" key="2">
    <source>
        <dbReference type="Proteomes" id="UP001500943"/>
    </source>
</evidence>
<proteinExistence type="predicted"/>
<comment type="caution">
    <text evidence="1">The sequence shown here is derived from an EMBL/GenBank/DDBJ whole genome shotgun (WGS) entry which is preliminary data.</text>
</comment>
<sequence length="126" mass="13705">MTAPVVQSRSQRIAMTAPVVQTGSGGNYTVAFVLPATLSEASAPLPTSEAVSLRTVPERLVAAVRFRGRWSETSFEKHRDQLLSAVTDAGLAIVGDPWFARFDPPFKPSFLRHNEVLIELAEASRP</sequence>
<protein>
    <recommendedName>
        <fullName evidence="3">SOUL heme-binding protein</fullName>
    </recommendedName>
</protein>
<organism evidence="1 2">
    <name type="scientific">Rhodoglobus aureus</name>
    <dbReference type="NCBI Taxonomy" id="191497"/>
    <lineage>
        <taxon>Bacteria</taxon>
        <taxon>Bacillati</taxon>
        <taxon>Actinomycetota</taxon>
        <taxon>Actinomycetes</taxon>
        <taxon>Micrococcales</taxon>
        <taxon>Microbacteriaceae</taxon>
        <taxon>Rhodoglobus</taxon>
    </lineage>
</organism>
<dbReference type="EMBL" id="BAAAKW010000034">
    <property type="protein sequence ID" value="GAA1221871.1"/>
    <property type="molecule type" value="Genomic_DNA"/>
</dbReference>
<dbReference type="PANTHER" id="PTHR11220">
    <property type="entry name" value="HEME-BINDING PROTEIN-RELATED"/>
    <property type="match status" value="1"/>
</dbReference>
<dbReference type="InterPro" id="IPR006917">
    <property type="entry name" value="SOUL_heme-bd"/>
</dbReference>
<keyword evidence="2" id="KW-1185">Reference proteome</keyword>
<dbReference type="InterPro" id="IPR011256">
    <property type="entry name" value="Reg_factor_effector_dom_sf"/>
</dbReference>
<dbReference type="Pfam" id="PF04832">
    <property type="entry name" value="SOUL"/>
    <property type="match status" value="1"/>
</dbReference>
<accession>A0ABP4GDY8</accession>
<dbReference type="Gene3D" id="3.20.80.10">
    <property type="entry name" value="Regulatory factor, effector binding domain"/>
    <property type="match status" value="1"/>
</dbReference>
<name>A0ABP4GDY8_9MICO</name>
<gene>
    <name evidence="1" type="ORF">GCM10009655_21830</name>
</gene>
<reference evidence="2" key="1">
    <citation type="journal article" date="2019" name="Int. J. Syst. Evol. Microbiol.">
        <title>The Global Catalogue of Microorganisms (GCM) 10K type strain sequencing project: providing services to taxonomists for standard genome sequencing and annotation.</title>
        <authorList>
            <consortium name="The Broad Institute Genomics Platform"/>
            <consortium name="The Broad Institute Genome Sequencing Center for Infectious Disease"/>
            <person name="Wu L."/>
            <person name="Ma J."/>
        </authorList>
    </citation>
    <scope>NUCLEOTIDE SEQUENCE [LARGE SCALE GENOMIC DNA]</scope>
    <source>
        <strain evidence="2">JCM 12762</strain>
    </source>
</reference>
<dbReference type="Proteomes" id="UP001500943">
    <property type="component" value="Unassembled WGS sequence"/>
</dbReference>
<evidence type="ECO:0008006" key="3">
    <source>
        <dbReference type="Google" id="ProtNLM"/>
    </source>
</evidence>
<dbReference type="PANTHER" id="PTHR11220:SF58">
    <property type="entry name" value="SOUL HEME-BINDING FAMILY PROTEIN"/>
    <property type="match status" value="1"/>
</dbReference>
<dbReference type="SUPFAM" id="SSF55136">
    <property type="entry name" value="Probable bacterial effector-binding domain"/>
    <property type="match status" value="1"/>
</dbReference>